<proteinExistence type="predicted"/>
<sequence>MVVRISSFDNEKRFIAATVLKKLVKDGRINPHYIEKFYNQVVEEFPNVLIEK</sequence>
<dbReference type="AlphaFoldDB" id="A0A1V5ZNB7"/>
<comment type="caution">
    <text evidence="1">The sequence shown here is derived from an EMBL/GenBank/DDBJ whole genome shotgun (WGS) entry which is preliminary data.</text>
</comment>
<evidence type="ECO:0000313" key="1">
    <source>
        <dbReference type="EMBL" id="OQB41526.1"/>
    </source>
</evidence>
<protein>
    <submittedName>
        <fullName evidence="1">Phosphodiesterase</fullName>
    </submittedName>
</protein>
<name>A0A1V5ZNB7_9BACT</name>
<organism evidence="1">
    <name type="scientific">candidate division CPR1 bacterium ADurb.Bin160</name>
    <dbReference type="NCBI Taxonomy" id="1852826"/>
    <lineage>
        <taxon>Bacteria</taxon>
        <taxon>candidate division CPR1</taxon>
    </lineage>
</organism>
<gene>
    <name evidence="1" type="ORF">BWY04_00777</name>
</gene>
<accession>A0A1V5ZNB7</accession>
<dbReference type="Proteomes" id="UP000485621">
    <property type="component" value="Unassembled WGS sequence"/>
</dbReference>
<dbReference type="EMBL" id="MWDB01000015">
    <property type="protein sequence ID" value="OQB41526.1"/>
    <property type="molecule type" value="Genomic_DNA"/>
</dbReference>
<reference evidence="1" key="1">
    <citation type="submission" date="2017-02" db="EMBL/GenBank/DDBJ databases">
        <title>Delving into the versatile metabolic prowess of the omnipresent phylum Bacteroidetes.</title>
        <authorList>
            <person name="Nobu M.K."/>
            <person name="Mei R."/>
            <person name="Narihiro T."/>
            <person name="Kuroda K."/>
            <person name="Liu W.-T."/>
        </authorList>
    </citation>
    <scope>NUCLEOTIDE SEQUENCE</scope>
    <source>
        <strain evidence="1">ADurb.Bin160</strain>
    </source>
</reference>